<proteinExistence type="inferred from homology"/>
<dbReference type="RefSeq" id="WP_016867532.1">
    <property type="nucleotide sequence ID" value="NZ_CAWNVR010000695.1"/>
</dbReference>
<evidence type="ECO:0000256" key="2">
    <source>
        <dbReference type="ARBA" id="ARBA00023002"/>
    </source>
</evidence>
<dbReference type="PANTHER" id="PTHR43391:SF86">
    <property type="entry name" value="SHORT-CHAIN DEHYDROGENASE_REDUCTASE FAMILY PROTEIN"/>
    <property type="match status" value="1"/>
</dbReference>
<evidence type="ECO:0000256" key="1">
    <source>
        <dbReference type="ARBA" id="ARBA00006484"/>
    </source>
</evidence>
<keyword evidence="2" id="KW-0560">Oxidoreductase</keyword>
<dbReference type="PRINTS" id="PR00081">
    <property type="entry name" value="GDHRDH"/>
</dbReference>
<dbReference type="AlphaFoldDB" id="A0A2N6JX35"/>
<dbReference type="PANTHER" id="PTHR43391">
    <property type="entry name" value="RETINOL DEHYDROGENASE-RELATED"/>
    <property type="match status" value="1"/>
</dbReference>
<dbReference type="NCBIfam" id="NF005868">
    <property type="entry name" value="PRK07806.1"/>
    <property type="match status" value="1"/>
</dbReference>
<dbReference type="InterPro" id="IPR002347">
    <property type="entry name" value="SDR_fam"/>
</dbReference>
<dbReference type="GO" id="GO:0005829">
    <property type="term" value="C:cytosol"/>
    <property type="evidence" value="ECO:0007669"/>
    <property type="project" value="TreeGrafter"/>
</dbReference>
<comment type="caution">
    <text evidence="3">The sequence shown here is derived from an EMBL/GenBank/DDBJ whole genome shotgun (WGS) entry which is preliminary data.</text>
</comment>
<reference evidence="3 4" key="1">
    <citation type="submission" date="2017-08" db="EMBL/GenBank/DDBJ databases">
        <title>Genomes of Fischerella (Mastigocladus) sp. strains.</title>
        <authorList>
            <person name="Miller S.R."/>
        </authorList>
    </citation>
    <scope>NUCLEOTIDE SEQUENCE [LARGE SCALE GENOMIC DNA]</scope>
    <source>
        <strain evidence="3 4">CCMEE 5323</strain>
    </source>
</reference>
<evidence type="ECO:0000313" key="4">
    <source>
        <dbReference type="Proteomes" id="UP000235036"/>
    </source>
</evidence>
<comment type="similarity">
    <text evidence="1">Belongs to the short-chain dehydrogenases/reductases (SDR) family.</text>
</comment>
<dbReference type="InterPro" id="IPR036291">
    <property type="entry name" value="NAD(P)-bd_dom_sf"/>
</dbReference>
<sequence length="245" mass="26380">MNNFQGKVALITGASRGIGASVAQMLAAQGADIVINYRSKSSRAEEVANAVRGYGRNALVVQADMTNESQMQEMIKRIEEQFGRLDFLILNASGGLEKDKTADYAMRLNLTAQLLAMNLSLPLIGVGGRIIFITSHLAHFYGQQPVYTAYEPVAQSKKAGEEALRAQIPQLATKGIKLVVVSGDLIEGTITPKLMQRNSPGLIDSRRQQAGSLPTVEEFARAIVNATADPQLESGATIFVGSTDW</sequence>
<dbReference type="GO" id="GO:0016491">
    <property type="term" value="F:oxidoreductase activity"/>
    <property type="evidence" value="ECO:0007669"/>
    <property type="project" value="UniProtKB-KW"/>
</dbReference>
<dbReference type="SUPFAM" id="SSF51735">
    <property type="entry name" value="NAD(P)-binding Rossmann-fold domains"/>
    <property type="match status" value="1"/>
</dbReference>
<protein>
    <submittedName>
        <fullName evidence="3">SDR family oxidoreductase</fullName>
    </submittedName>
</protein>
<dbReference type="Gene3D" id="3.40.50.720">
    <property type="entry name" value="NAD(P)-binding Rossmann-like Domain"/>
    <property type="match status" value="1"/>
</dbReference>
<gene>
    <name evidence="3" type="ORF">CEN44_23685</name>
</gene>
<evidence type="ECO:0000313" key="3">
    <source>
        <dbReference type="EMBL" id="PLZ84816.1"/>
    </source>
</evidence>
<dbReference type="Proteomes" id="UP000235036">
    <property type="component" value="Unassembled WGS sequence"/>
</dbReference>
<dbReference type="Pfam" id="PF00106">
    <property type="entry name" value="adh_short"/>
    <property type="match status" value="1"/>
</dbReference>
<name>A0A2N6JX35_FISMU</name>
<organism evidence="3 4">
    <name type="scientific">Fischerella muscicola CCMEE 5323</name>
    <dbReference type="NCBI Taxonomy" id="2019572"/>
    <lineage>
        <taxon>Bacteria</taxon>
        <taxon>Bacillati</taxon>
        <taxon>Cyanobacteriota</taxon>
        <taxon>Cyanophyceae</taxon>
        <taxon>Nostocales</taxon>
        <taxon>Hapalosiphonaceae</taxon>
        <taxon>Fischerella</taxon>
    </lineage>
</organism>
<keyword evidence="4" id="KW-1185">Reference proteome</keyword>
<accession>A0A2N6JX35</accession>
<dbReference type="EMBL" id="NRQW01000561">
    <property type="protein sequence ID" value="PLZ84816.1"/>
    <property type="molecule type" value="Genomic_DNA"/>
</dbReference>